<evidence type="ECO:0000313" key="1">
    <source>
        <dbReference type="EMBL" id="KAG1804895.1"/>
    </source>
</evidence>
<dbReference type="RefSeq" id="XP_041166510.1">
    <property type="nucleotide sequence ID" value="XM_041299600.1"/>
</dbReference>
<dbReference type="AlphaFoldDB" id="A0A9P7J617"/>
<accession>A0A9P7J617</accession>
<organism evidence="1 2">
    <name type="scientific">Suillus plorans</name>
    <dbReference type="NCBI Taxonomy" id="116603"/>
    <lineage>
        <taxon>Eukaryota</taxon>
        <taxon>Fungi</taxon>
        <taxon>Dikarya</taxon>
        <taxon>Basidiomycota</taxon>
        <taxon>Agaricomycotina</taxon>
        <taxon>Agaricomycetes</taxon>
        <taxon>Agaricomycetidae</taxon>
        <taxon>Boletales</taxon>
        <taxon>Suillineae</taxon>
        <taxon>Suillaceae</taxon>
        <taxon>Suillus</taxon>
    </lineage>
</organism>
<protein>
    <submittedName>
        <fullName evidence="1">Uncharacterized protein</fullName>
    </submittedName>
</protein>
<dbReference type="EMBL" id="JABBWE010000003">
    <property type="protein sequence ID" value="KAG1804895.1"/>
    <property type="molecule type" value="Genomic_DNA"/>
</dbReference>
<dbReference type="Proteomes" id="UP000719766">
    <property type="component" value="Unassembled WGS sequence"/>
</dbReference>
<dbReference type="GeneID" id="64593364"/>
<comment type="caution">
    <text evidence="1">The sequence shown here is derived from an EMBL/GenBank/DDBJ whole genome shotgun (WGS) entry which is preliminary data.</text>
</comment>
<gene>
    <name evidence="1" type="ORF">HD556DRAFT_1303434</name>
</gene>
<reference evidence="1" key="1">
    <citation type="journal article" date="2020" name="New Phytol.">
        <title>Comparative genomics reveals dynamic genome evolution in host specialist ectomycorrhizal fungi.</title>
        <authorList>
            <person name="Lofgren L.A."/>
            <person name="Nguyen N.H."/>
            <person name="Vilgalys R."/>
            <person name="Ruytinx J."/>
            <person name="Liao H.L."/>
            <person name="Branco S."/>
            <person name="Kuo A."/>
            <person name="LaButti K."/>
            <person name="Lipzen A."/>
            <person name="Andreopoulos W."/>
            <person name="Pangilinan J."/>
            <person name="Riley R."/>
            <person name="Hundley H."/>
            <person name="Na H."/>
            <person name="Barry K."/>
            <person name="Grigoriev I.V."/>
            <person name="Stajich J.E."/>
            <person name="Kennedy P.G."/>
        </authorList>
    </citation>
    <scope>NUCLEOTIDE SEQUENCE</scope>
    <source>
        <strain evidence="1">S12</strain>
    </source>
</reference>
<keyword evidence="2" id="KW-1185">Reference proteome</keyword>
<name>A0A9P7J617_9AGAM</name>
<evidence type="ECO:0000313" key="2">
    <source>
        <dbReference type="Proteomes" id="UP000719766"/>
    </source>
</evidence>
<proteinExistence type="predicted"/>
<sequence length="125" mass="14245">MTSAPLFEGTRQLDFSLSLKERRPRKHRKPSLCQPITMHIGTSFAAFVTFDCITHIDEDGWFFVTHCYTEETSDIGLSSDPDIFGHLGQIYAHMSKDRQRYLSEHGSAITRAPHAKLISSFTKLQ</sequence>